<dbReference type="InterPro" id="IPR021109">
    <property type="entry name" value="Peptidase_aspartic_dom_sf"/>
</dbReference>
<dbReference type="AlphaFoldDB" id="A0A518AV51"/>
<keyword evidence="2" id="KW-0732">Signal</keyword>
<dbReference type="Gene3D" id="2.40.70.10">
    <property type="entry name" value="Acid Proteases"/>
    <property type="match status" value="1"/>
</dbReference>
<keyword evidence="4" id="KW-1185">Reference proteome</keyword>
<accession>A0A518AV51</accession>
<evidence type="ECO:0000256" key="1">
    <source>
        <dbReference type="SAM" id="Coils"/>
    </source>
</evidence>
<dbReference type="InterPro" id="IPR034122">
    <property type="entry name" value="Retropepsin-like_bacterial"/>
</dbReference>
<dbReference type="RefSeq" id="WP_197528626.1">
    <property type="nucleotide sequence ID" value="NZ_CP036278.1"/>
</dbReference>
<dbReference type="NCBIfam" id="TIGR02281">
    <property type="entry name" value="clan_AA_DTGA"/>
    <property type="match status" value="1"/>
</dbReference>
<proteinExistence type="predicted"/>
<organism evidence="3 4">
    <name type="scientific">Aeoliella mucimassa</name>
    <dbReference type="NCBI Taxonomy" id="2527972"/>
    <lineage>
        <taxon>Bacteria</taxon>
        <taxon>Pseudomonadati</taxon>
        <taxon>Planctomycetota</taxon>
        <taxon>Planctomycetia</taxon>
        <taxon>Pirellulales</taxon>
        <taxon>Lacipirellulaceae</taxon>
        <taxon>Aeoliella</taxon>
    </lineage>
</organism>
<evidence type="ECO:0000313" key="4">
    <source>
        <dbReference type="Proteomes" id="UP000315750"/>
    </source>
</evidence>
<feature type="coiled-coil region" evidence="1">
    <location>
        <begin position="67"/>
        <end position="101"/>
    </location>
</feature>
<feature type="chain" id="PRO_5022040631" description="Retroviral aspartyl protease" evidence="2">
    <location>
        <begin position="21"/>
        <end position="363"/>
    </location>
</feature>
<name>A0A518AV51_9BACT</name>
<dbReference type="SUPFAM" id="SSF50630">
    <property type="entry name" value="Acid proteases"/>
    <property type="match status" value="1"/>
</dbReference>
<dbReference type="Proteomes" id="UP000315750">
    <property type="component" value="Chromosome"/>
</dbReference>
<sequence length="363" mass="38953" precursor="true">MLRSLASKSLLSLAMLAAMAASHADEQSATATLEAAGFSVSGSKLVTESERELSNQLRATSKLRKDLLDATRELAGVQAKVDEFKAQLNGLTRQRVQLATQLANVRQGDVATNNKIVGAIQALDGQLELLKGKQPQADEAIAKARGGWNKAREAYLSEVLELRTLADNATAIYDEAAENKELQAAVEELNKSTGKEFSLEAPRTLASSIRKLEKIEDDVLTESITLRRQGNTLFANVVVNGKYEKEMVVDSGASILSLPAKVAQELGIEPTADDPPVQLMMADGRTIEGRLVTIDEVRVGQFTVQNVEAAVLGPDAVGAEPLLGMSFLGNFKFELDAKAGTLNMVNIEGANPADEKPARGRNR</sequence>
<feature type="signal peptide" evidence="2">
    <location>
        <begin position="1"/>
        <end position="20"/>
    </location>
</feature>
<evidence type="ECO:0000256" key="2">
    <source>
        <dbReference type="SAM" id="SignalP"/>
    </source>
</evidence>
<keyword evidence="1" id="KW-0175">Coiled coil</keyword>
<dbReference type="Pfam" id="PF13975">
    <property type="entry name" value="gag-asp_proteas"/>
    <property type="match status" value="1"/>
</dbReference>
<dbReference type="KEGG" id="amuc:Pan181_48430"/>
<reference evidence="3 4" key="1">
    <citation type="submission" date="2019-02" db="EMBL/GenBank/DDBJ databases">
        <title>Deep-cultivation of Planctomycetes and their phenomic and genomic characterization uncovers novel biology.</title>
        <authorList>
            <person name="Wiegand S."/>
            <person name="Jogler M."/>
            <person name="Boedeker C."/>
            <person name="Pinto D."/>
            <person name="Vollmers J."/>
            <person name="Rivas-Marin E."/>
            <person name="Kohn T."/>
            <person name="Peeters S.H."/>
            <person name="Heuer A."/>
            <person name="Rast P."/>
            <person name="Oberbeckmann S."/>
            <person name="Bunk B."/>
            <person name="Jeske O."/>
            <person name="Meyerdierks A."/>
            <person name="Storesund J.E."/>
            <person name="Kallscheuer N."/>
            <person name="Luecker S."/>
            <person name="Lage O.M."/>
            <person name="Pohl T."/>
            <person name="Merkel B.J."/>
            <person name="Hornburger P."/>
            <person name="Mueller R.-W."/>
            <person name="Bruemmer F."/>
            <person name="Labrenz M."/>
            <person name="Spormann A.M."/>
            <person name="Op den Camp H."/>
            <person name="Overmann J."/>
            <person name="Amann R."/>
            <person name="Jetten M.S.M."/>
            <person name="Mascher T."/>
            <person name="Medema M.H."/>
            <person name="Devos D.P."/>
            <person name="Kaster A.-K."/>
            <person name="Ovreas L."/>
            <person name="Rohde M."/>
            <person name="Galperin M.Y."/>
            <person name="Jogler C."/>
        </authorList>
    </citation>
    <scope>NUCLEOTIDE SEQUENCE [LARGE SCALE GENOMIC DNA]</scope>
    <source>
        <strain evidence="3 4">Pan181</strain>
    </source>
</reference>
<evidence type="ECO:0000313" key="3">
    <source>
        <dbReference type="EMBL" id="QDU58604.1"/>
    </source>
</evidence>
<gene>
    <name evidence="3" type="ORF">Pan181_48430</name>
</gene>
<evidence type="ECO:0008006" key="5">
    <source>
        <dbReference type="Google" id="ProtNLM"/>
    </source>
</evidence>
<dbReference type="InterPro" id="IPR011969">
    <property type="entry name" value="Clan_AA_Asp_peptidase_C"/>
</dbReference>
<protein>
    <recommendedName>
        <fullName evidence="5">Retroviral aspartyl protease</fullName>
    </recommendedName>
</protein>
<dbReference type="EMBL" id="CP036278">
    <property type="protein sequence ID" value="QDU58604.1"/>
    <property type="molecule type" value="Genomic_DNA"/>
</dbReference>
<dbReference type="CDD" id="cd05483">
    <property type="entry name" value="retropepsin_like_bacteria"/>
    <property type="match status" value="1"/>
</dbReference>